<feature type="transmembrane region" description="Helical" evidence="8">
    <location>
        <begin position="252"/>
        <end position="275"/>
    </location>
</feature>
<feature type="transmembrane region" description="Helical" evidence="8">
    <location>
        <begin position="7"/>
        <end position="30"/>
    </location>
</feature>
<feature type="transmembrane region" description="Helical" evidence="8">
    <location>
        <begin position="143"/>
        <end position="163"/>
    </location>
</feature>
<feature type="transmembrane region" description="Helical" evidence="8">
    <location>
        <begin position="169"/>
        <end position="188"/>
    </location>
</feature>
<feature type="transmembrane region" description="Helical" evidence="8">
    <location>
        <begin position="50"/>
        <end position="74"/>
    </location>
</feature>
<dbReference type="PROSITE" id="PS00216">
    <property type="entry name" value="SUGAR_TRANSPORT_1"/>
    <property type="match status" value="1"/>
</dbReference>
<feature type="transmembrane region" description="Helical" evidence="8">
    <location>
        <begin position="420"/>
        <end position="440"/>
    </location>
</feature>
<evidence type="ECO:0000256" key="7">
    <source>
        <dbReference type="ARBA" id="ARBA00023136"/>
    </source>
</evidence>
<protein>
    <recommendedName>
        <fullName evidence="9">Major facilitator superfamily (MFS) profile domain-containing protein</fullName>
    </recommendedName>
</protein>
<dbReference type="EMBL" id="OU900094">
    <property type="protein sequence ID" value="CAH1142009.1"/>
    <property type="molecule type" value="Genomic_DNA"/>
</dbReference>
<evidence type="ECO:0000313" key="10">
    <source>
        <dbReference type="EMBL" id="CAH1142009.1"/>
    </source>
</evidence>
<feature type="transmembrane region" description="Helical" evidence="8">
    <location>
        <begin position="352"/>
        <end position="377"/>
    </location>
</feature>
<sequence length="458" mass="50974">MNCKNVSICASTFAGILIYIEYGIILAWNSPTLDKFRSNNTEINPLGEPISALQLSICTSIFPVSSIVTSVGVAKLPDIFGRRTTLICTAVLGFTSFIAMGFVNNIWAYYLIQFLSCLSISSGMVVTPTYLSEISKTQNRGMLSSTCSLGKTVGQLYIFVLVLGTNFQSLSFCCVVPYLILILLSFYLQESPIFLWMKGKPNCAVNTMKKLNRSSSLNKLEQETKEKEAMLRSENTKNSFNILFGTPAGRRALFLTLLVRGLSAFTGAYVLISFLGDFLREPTHLKISADVIAVILIVTKIMTALFSVMFVDKFGRRIFMLTGTFLLSVSLIVLGVYYLFKEKNAIIPDNVKLIPVIFVFVFFIGYTMSFSGVSFALLSEILPNEARSVGTGLVCFITDVCILIQNFGYPLVSKYFGVHYFMFFYGVFTIIGFVLCLIFLPETKGKTFSEIRTMLESK</sequence>
<keyword evidence="11" id="KW-1185">Reference proteome</keyword>
<organism evidence="10 11">
    <name type="scientific">Phyllotreta striolata</name>
    <name type="common">Striped flea beetle</name>
    <name type="synonym">Crioceris striolata</name>
    <dbReference type="NCBI Taxonomy" id="444603"/>
    <lineage>
        <taxon>Eukaryota</taxon>
        <taxon>Metazoa</taxon>
        <taxon>Ecdysozoa</taxon>
        <taxon>Arthropoda</taxon>
        <taxon>Hexapoda</taxon>
        <taxon>Insecta</taxon>
        <taxon>Pterygota</taxon>
        <taxon>Neoptera</taxon>
        <taxon>Endopterygota</taxon>
        <taxon>Coleoptera</taxon>
        <taxon>Polyphaga</taxon>
        <taxon>Cucujiformia</taxon>
        <taxon>Chrysomeloidea</taxon>
        <taxon>Chrysomelidae</taxon>
        <taxon>Galerucinae</taxon>
        <taxon>Alticini</taxon>
        <taxon>Phyllotreta</taxon>
    </lineage>
</organism>
<dbReference type="InterPro" id="IPR005828">
    <property type="entry name" value="MFS_sugar_transport-like"/>
</dbReference>
<evidence type="ECO:0000256" key="3">
    <source>
        <dbReference type="ARBA" id="ARBA00022475"/>
    </source>
</evidence>
<feature type="domain" description="Major facilitator superfamily (MFS) profile" evidence="9">
    <location>
        <begin position="7"/>
        <end position="444"/>
    </location>
</feature>
<dbReference type="InterPro" id="IPR005829">
    <property type="entry name" value="Sugar_transporter_CS"/>
</dbReference>
<keyword evidence="4" id="KW-0762">Sugar transport</keyword>
<dbReference type="InterPro" id="IPR036259">
    <property type="entry name" value="MFS_trans_sf"/>
</dbReference>
<gene>
    <name evidence="10" type="ORF">PHYEVI_LOCUS1160</name>
</gene>
<proteinExistence type="predicted"/>
<dbReference type="InterPro" id="IPR020846">
    <property type="entry name" value="MFS_dom"/>
</dbReference>
<keyword evidence="7 8" id="KW-0472">Membrane</keyword>
<dbReference type="GO" id="GO:0005886">
    <property type="term" value="C:plasma membrane"/>
    <property type="evidence" value="ECO:0007669"/>
    <property type="project" value="UniProtKB-SubCell"/>
</dbReference>
<dbReference type="InterPro" id="IPR050549">
    <property type="entry name" value="MFS_Trehalose_Transporter"/>
</dbReference>
<evidence type="ECO:0000313" key="11">
    <source>
        <dbReference type="Proteomes" id="UP001153712"/>
    </source>
</evidence>
<feature type="transmembrane region" description="Helical" evidence="8">
    <location>
        <begin position="86"/>
        <end position="103"/>
    </location>
</feature>
<feature type="transmembrane region" description="Helical" evidence="8">
    <location>
        <begin position="287"/>
        <end position="311"/>
    </location>
</feature>
<feature type="transmembrane region" description="Helical" evidence="8">
    <location>
        <begin position="318"/>
        <end position="340"/>
    </location>
</feature>
<feature type="transmembrane region" description="Helical" evidence="8">
    <location>
        <begin position="109"/>
        <end position="131"/>
    </location>
</feature>
<feature type="transmembrane region" description="Helical" evidence="8">
    <location>
        <begin position="389"/>
        <end position="408"/>
    </location>
</feature>
<comment type="subcellular location">
    <subcellularLocation>
        <location evidence="1">Cell membrane</location>
        <topology evidence="1">Multi-pass membrane protein</topology>
    </subcellularLocation>
</comment>
<dbReference type="PROSITE" id="PS50850">
    <property type="entry name" value="MFS"/>
    <property type="match status" value="1"/>
</dbReference>
<dbReference type="GO" id="GO:0022857">
    <property type="term" value="F:transmembrane transporter activity"/>
    <property type="evidence" value="ECO:0007669"/>
    <property type="project" value="InterPro"/>
</dbReference>
<keyword evidence="5 8" id="KW-0812">Transmembrane</keyword>
<keyword evidence="2" id="KW-0813">Transport</keyword>
<dbReference type="AlphaFoldDB" id="A0A9P0DFG5"/>
<keyword evidence="3" id="KW-1003">Cell membrane</keyword>
<dbReference type="Pfam" id="PF00083">
    <property type="entry name" value="Sugar_tr"/>
    <property type="match status" value="1"/>
</dbReference>
<evidence type="ECO:0000256" key="4">
    <source>
        <dbReference type="ARBA" id="ARBA00022597"/>
    </source>
</evidence>
<dbReference type="Proteomes" id="UP001153712">
    <property type="component" value="Chromosome 1"/>
</dbReference>
<dbReference type="PANTHER" id="PTHR48021">
    <property type="match status" value="1"/>
</dbReference>
<accession>A0A9P0DFG5</accession>
<dbReference type="PANTHER" id="PTHR48021:SF1">
    <property type="entry name" value="GH07001P-RELATED"/>
    <property type="match status" value="1"/>
</dbReference>
<evidence type="ECO:0000259" key="9">
    <source>
        <dbReference type="PROSITE" id="PS50850"/>
    </source>
</evidence>
<dbReference type="FunFam" id="1.20.1250.20:FF:000218">
    <property type="entry name" value="facilitated trehalose transporter Tret1"/>
    <property type="match status" value="1"/>
</dbReference>
<evidence type="ECO:0000256" key="5">
    <source>
        <dbReference type="ARBA" id="ARBA00022692"/>
    </source>
</evidence>
<evidence type="ECO:0000256" key="8">
    <source>
        <dbReference type="SAM" id="Phobius"/>
    </source>
</evidence>
<evidence type="ECO:0000256" key="6">
    <source>
        <dbReference type="ARBA" id="ARBA00022989"/>
    </source>
</evidence>
<name>A0A9P0DFG5_PHYSR</name>
<evidence type="ECO:0000256" key="2">
    <source>
        <dbReference type="ARBA" id="ARBA00022448"/>
    </source>
</evidence>
<dbReference type="SUPFAM" id="SSF103473">
    <property type="entry name" value="MFS general substrate transporter"/>
    <property type="match status" value="1"/>
</dbReference>
<evidence type="ECO:0000256" key="1">
    <source>
        <dbReference type="ARBA" id="ARBA00004651"/>
    </source>
</evidence>
<dbReference type="Gene3D" id="1.20.1250.20">
    <property type="entry name" value="MFS general substrate transporter like domains"/>
    <property type="match status" value="1"/>
</dbReference>
<reference evidence="10" key="1">
    <citation type="submission" date="2022-01" db="EMBL/GenBank/DDBJ databases">
        <authorList>
            <person name="King R."/>
        </authorList>
    </citation>
    <scope>NUCLEOTIDE SEQUENCE</scope>
</reference>
<keyword evidence="6 8" id="KW-1133">Transmembrane helix</keyword>